<protein>
    <submittedName>
        <fullName evidence="1">Uncharacterized protein</fullName>
    </submittedName>
</protein>
<accession>A0ACB9L567</accession>
<proteinExistence type="predicted"/>
<name>A0ACB9L567_9MYRT</name>
<dbReference type="EMBL" id="CM042891">
    <property type="protein sequence ID" value="KAI4304538.1"/>
    <property type="molecule type" value="Genomic_DNA"/>
</dbReference>
<evidence type="ECO:0000313" key="1">
    <source>
        <dbReference type="EMBL" id="KAI4304538.1"/>
    </source>
</evidence>
<dbReference type="Proteomes" id="UP001057402">
    <property type="component" value="Chromosome 12"/>
</dbReference>
<organism evidence="1 2">
    <name type="scientific">Melastoma candidum</name>
    <dbReference type="NCBI Taxonomy" id="119954"/>
    <lineage>
        <taxon>Eukaryota</taxon>
        <taxon>Viridiplantae</taxon>
        <taxon>Streptophyta</taxon>
        <taxon>Embryophyta</taxon>
        <taxon>Tracheophyta</taxon>
        <taxon>Spermatophyta</taxon>
        <taxon>Magnoliopsida</taxon>
        <taxon>eudicotyledons</taxon>
        <taxon>Gunneridae</taxon>
        <taxon>Pentapetalae</taxon>
        <taxon>rosids</taxon>
        <taxon>malvids</taxon>
        <taxon>Myrtales</taxon>
        <taxon>Melastomataceae</taxon>
        <taxon>Melastomatoideae</taxon>
        <taxon>Melastomateae</taxon>
        <taxon>Melastoma</taxon>
    </lineage>
</organism>
<reference evidence="2" key="1">
    <citation type="journal article" date="2023" name="Front. Plant Sci.">
        <title>Chromosomal-level genome assembly of Melastoma candidum provides insights into trichome evolution.</title>
        <authorList>
            <person name="Zhong Y."/>
            <person name="Wu W."/>
            <person name="Sun C."/>
            <person name="Zou P."/>
            <person name="Liu Y."/>
            <person name="Dai S."/>
            <person name="Zhou R."/>
        </authorList>
    </citation>
    <scope>NUCLEOTIDE SEQUENCE [LARGE SCALE GENOMIC DNA]</scope>
</reference>
<keyword evidence="2" id="KW-1185">Reference proteome</keyword>
<comment type="caution">
    <text evidence="1">The sequence shown here is derived from an EMBL/GenBank/DDBJ whole genome shotgun (WGS) entry which is preliminary data.</text>
</comment>
<sequence>MSATAAATPSCYHRSDNNQRRTRTHCRGGVCSSVVVAIRVNPLSKPTAIASSGSLLFGDVLLTRPRRDLAAPDGSSRRGRPTCPVMEWQDCTVKMEVGVPASVAYRLYSDRESIPRWMPFISAVKVMEDKPDLSRWYLKNIVFGIDIEYSWIAQNMQPIPDQKIHWRSLEGLKNRGAVRFYPRGASACLIELTASYEVPPLLVPVASALQPFMEGLLRQCLERFATLAKSKSI</sequence>
<gene>
    <name evidence="1" type="ORF">MLD38_040033</name>
</gene>
<evidence type="ECO:0000313" key="2">
    <source>
        <dbReference type="Proteomes" id="UP001057402"/>
    </source>
</evidence>